<dbReference type="InterPro" id="IPR058240">
    <property type="entry name" value="rSAM_sf"/>
</dbReference>
<evidence type="ECO:0000256" key="3">
    <source>
        <dbReference type="ARBA" id="ARBA00022723"/>
    </source>
</evidence>
<sequence length="393" mass="44762">MAQSQKEARKSKAETYNGFEQGPIRPPSEARSLLIRVSRNCPWNRCTFCPVYKGSQFSLRSKDHVIEDIEAVHRYLERILPMLEKQDRITHQELQEAVRTVNPQDPVAYQAAINWINYGMESIFLQDANSLIIKPKDLIEILRHLRRRFPWTKRITSYARSHTIARISLEDLTAMAEAGLNRIHIGMESGSDKVLKRVKKGVDKATHVKAGRLVKDAGMELSEYVMPGLGGRDLSEDHALETADALNRINADFIRIRSLALPPNAPIYQEHQEGNFDLLTGVETAKELLLFLETLDGITSYLKSDHILNLFETLEGRYPRDKEKMTAQVKDFLVLPPDEQVLYQVGRRAGIFRGLEDMKDPGQLSQAQGVVNRLGANPENVDSIIYELMQRFV</sequence>
<feature type="region of interest" description="Disordered" evidence="6">
    <location>
        <begin position="1"/>
        <end position="24"/>
    </location>
</feature>
<keyword evidence="5" id="KW-0411">Iron-sulfur</keyword>
<dbReference type="PANTHER" id="PTHR43409:SF4">
    <property type="entry name" value="RADICAL SAM SUPERFAMILY PROTEIN"/>
    <property type="match status" value="1"/>
</dbReference>
<organism evidence="8 9">
    <name type="scientific">Desulfatibacillum aliphaticivorans</name>
    <dbReference type="NCBI Taxonomy" id="218208"/>
    <lineage>
        <taxon>Bacteria</taxon>
        <taxon>Pseudomonadati</taxon>
        <taxon>Thermodesulfobacteriota</taxon>
        <taxon>Desulfobacteria</taxon>
        <taxon>Desulfobacterales</taxon>
        <taxon>Desulfatibacillaceae</taxon>
        <taxon>Desulfatibacillum</taxon>
    </lineage>
</organism>
<dbReference type="HOGENOM" id="CLU_044464_1_1_7"/>
<keyword evidence="4" id="KW-0408">Iron</keyword>
<dbReference type="Proteomes" id="UP000000739">
    <property type="component" value="Chromosome"/>
</dbReference>
<dbReference type="InterPro" id="IPR007197">
    <property type="entry name" value="rSAM"/>
</dbReference>
<evidence type="ECO:0000259" key="7">
    <source>
        <dbReference type="PROSITE" id="PS51918"/>
    </source>
</evidence>
<evidence type="ECO:0000313" key="9">
    <source>
        <dbReference type="Proteomes" id="UP000000739"/>
    </source>
</evidence>
<dbReference type="Gene3D" id="3.20.20.70">
    <property type="entry name" value="Aldolase class I"/>
    <property type="match status" value="1"/>
</dbReference>
<dbReference type="InterPro" id="IPR013785">
    <property type="entry name" value="Aldolase_TIM"/>
</dbReference>
<evidence type="ECO:0000256" key="2">
    <source>
        <dbReference type="ARBA" id="ARBA00022691"/>
    </source>
</evidence>
<evidence type="ECO:0000256" key="5">
    <source>
        <dbReference type="ARBA" id="ARBA00023014"/>
    </source>
</evidence>
<dbReference type="EMBL" id="CP001322">
    <property type="protein sequence ID" value="ACL02812.1"/>
    <property type="molecule type" value="Genomic_DNA"/>
</dbReference>
<dbReference type="PROSITE" id="PS51918">
    <property type="entry name" value="RADICAL_SAM"/>
    <property type="match status" value="1"/>
</dbReference>
<keyword evidence="2" id="KW-0949">S-adenosyl-L-methionine</keyword>
<protein>
    <submittedName>
        <fullName evidence="8">Radical SAM domain protein</fullName>
    </submittedName>
</protein>
<dbReference type="PANTHER" id="PTHR43409">
    <property type="entry name" value="ANAEROBIC MAGNESIUM-PROTOPORPHYRIN IX MONOMETHYL ESTER CYCLASE-RELATED"/>
    <property type="match status" value="1"/>
</dbReference>
<dbReference type="InterPro" id="IPR051198">
    <property type="entry name" value="BchE-like"/>
</dbReference>
<dbReference type="eggNOG" id="COG1032">
    <property type="taxonomic scope" value="Bacteria"/>
</dbReference>
<dbReference type="SMART" id="SM00729">
    <property type="entry name" value="Elp3"/>
    <property type="match status" value="1"/>
</dbReference>
<dbReference type="GO" id="GO:0051536">
    <property type="term" value="F:iron-sulfur cluster binding"/>
    <property type="evidence" value="ECO:0007669"/>
    <property type="project" value="UniProtKB-KW"/>
</dbReference>
<dbReference type="Pfam" id="PF04055">
    <property type="entry name" value="Radical_SAM"/>
    <property type="match status" value="1"/>
</dbReference>
<dbReference type="AlphaFoldDB" id="B8F966"/>
<dbReference type="SUPFAM" id="SSF102114">
    <property type="entry name" value="Radical SAM enzymes"/>
    <property type="match status" value="1"/>
</dbReference>
<dbReference type="GO" id="GO:0003824">
    <property type="term" value="F:catalytic activity"/>
    <property type="evidence" value="ECO:0007669"/>
    <property type="project" value="InterPro"/>
</dbReference>
<dbReference type="SFLD" id="SFLDS00029">
    <property type="entry name" value="Radical_SAM"/>
    <property type="match status" value="1"/>
</dbReference>
<evidence type="ECO:0000256" key="4">
    <source>
        <dbReference type="ARBA" id="ARBA00023004"/>
    </source>
</evidence>
<reference evidence="8 9" key="1">
    <citation type="journal article" date="2012" name="Environ. Microbiol.">
        <title>The genome sequence of Desulfatibacillum alkenivorans AK-01: a blueprint for anaerobic alkane oxidation.</title>
        <authorList>
            <person name="Callaghan A.V."/>
            <person name="Morris B.E."/>
            <person name="Pereira I.A."/>
            <person name="McInerney M.J."/>
            <person name="Austin R.N."/>
            <person name="Groves J.T."/>
            <person name="Kukor J.J."/>
            <person name="Suflita J.M."/>
            <person name="Young L.Y."/>
            <person name="Zylstra G.J."/>
            <person name="Wawrik B."/>
        </authorList>
    </citation>
    <scope>NUCLEOTIDE SEQUENCE [LARGE SCALE GENOMIC DNA]</scope>
    <source>
        <strain evidence="8 9">AK-01</strain>
    </source>
</reference>
<evidence type="ECO:0000313" key="8">
    <source>
        <dbReference type="EMBL" id="ACL02812.1"/>
    </source>
</evidence>
<evidence type="ECO:0000256" key="6">
    <source>
        <dbReference type="SAM" id="MobiDB-lite"/>
    </source>
</evidence>
<keyword evidence="9" id="KW-1185">Reference proteome</keyword>
<dbReference type="GO" id="GO:0046872">
    <property type="term" value="F:metal ion binding"/>
    <property type="evidence" value="ECO:0007669"/>
    <property type="project" value="UniProtKB-KW"/>
</dbReference>
<keyword evidence="3" id="KW-0479">Metal-binding</keyword>
<accession>B8F966</accession>
<gene>
    <name evidence="8" type="ordered locus">Dalk_1109</name>
</gene>
<feature type="domain" description="Radical SAM core" evidence="7">
    <location>
        <begin position="27"/>
        <end position="299"/>
    </location>
</feature>
<dbReference type="RefSeq" id="WP_012610250.1">
    <property type="nucleotide sequence ID" value="NC_011768.1"/>
</dbReference>
<feature type="compositionally biased region" description="Basic and acidic residues" evidence="6">
    <location>
        <begin position="1"/>
        <end position="13"/>
    </location>
</feature>
<dbReference type="KEGG" id="dal:Dalk_1109"/>
<dbReference type="SFLD" id="SFLDG01095">
    <property type="entry name" value="Uncharacterised_Radical_SAM_Su"/>
    <property type="match status" value="1"/>
</dbReference>
<dbReference type="InterPro" id="IPR006638">
    <property type="entry name" value="Elp3/MiaA/NifB-like_rSAM"/>
</dbReference>
<evidence type="ECO:0000256" key="1">
    <source>
        <dbReference type="ARBA" id="ARBA00001966"/>
    </source>
</evidence>
<name>B8F966_DESAL</name>
<proteinExistence type="predicted"/>
<comment type="cofactor">
    <cofactor evidence="1">
        <name>[4Fe-4S] cluster</name>
        <dbReference type="ChEBI" id="CHEBI:49883"/>
    </cofactor>
</comment>